<dbReference type="Gene3D" id="3.90.1580.10">
    <property type="entry name" value="paralog of FGE (formylglycine-generating enzyme)"/>
    <property type="match status" value="1"/>
</dbReference>
<dbReference type="InterPro" id="IPR042095">
    <property type="entry name" value="SUMF_sf"/>
</dbReference>
<keyword evidence="1" id="KW-0812">Transmembrane</keyword>
<protein>
    <recommendedName>
        <fullName evidence="2">Sulfatase-modifying factor enzyme-like domain-containing protein</fullName>
    </recommendedName>
</protein>
<dbReference type="PANTHER" id="PTHR23150:SF19">
    <property type="entry name" value="FORMYLGLYCINE-GENERATING ENZYME"/>
    <property type="match status" value="1"/>
</dbReference>
<keyword evidence="1" id="KW-0472">Membrane</keyword>
<dbReference type="InterPro" id="IPR016187">
    <property type="entry name" value="CTDL_fold"/>
</dbReference>
<dbReference type="InterPro" id="IPR005532">
    <property type="entry name" value="SUMF_dom"/>
</dbReference>
<gene>
    <name evidence="3" type="ORF">DCW38_08610</name>
</gene>
<evidence type="ECO:0000259" key="2">
    <source>
        <dbReference type="Pfam" id="PF03781"/>
    </source>
</evidence>
<dbReference type="PANTHER" id="PTHR23150">
    <property type="entry name" value="SULFATASE MODIFYING FACTOR 1, 2"/>
    <property type="match status" value="1"/>
</dbReference>
<evidence type="ECO:0000256" key="1">
    <source>
        <dbReference type="SAM" id="Phobius"/>
    </source>
</evidence>
<dbReference type="AlphaFoldDB" id="A0A350HCF5"/>
<reference evidence="3 4" key="1">
    <citation type="journal article" date="2018" name="Nat. Biotechnol.">
        <title>A standardized bacterial taxonomy based on genome phylogeny substantially revises the tree of life.</title>
        <authorList>
            <person name="Parks D.H."/>
            <person name="Chuvochina M."/>
            <person name="Waite D.W."/>
            <person name="Rinke C."/>
            <person name="Skarshewski A."/>
            <person name="Chaumeil P.A."/>
            <person name="Hugenholtz P."/>
        </authorList>
    </citation>
    <scope>NUCLEOTIDE SEQUENCE [LARGE SCALE GENOMIC DNA]</scope>
    <source>
        <strain evidence="3">UBA9956</strain>
    </source>
</reference>
<accession>A0A350HCF5</accession>
<evidence type="ECO:0000313" key="3">
    <source>
        <dbReference type="EMBL" id="HAV93221.1"/>
    </source>
</evidence>
<dbReference type="Pfam" id="PF03781">
    <property type="entry name" value="FGE-sulfatase"/>
    <property type="match status" value="1"/>
</dbReference>
<organism evidence="3 4">
    <name type="scientific">candidate division WOR-3 bacterium</name>
    <dbReference type="NCBI Taxonomy" id="2052148"/>
    <lineage>
        <taxon>Bacteria</taxon>
        <taxon>Bacteria division WOR-3</taxon>
    </lineage>
</organism>
<name>A0A350HCF5_UNCW3</name>
<dbReference type="Proteomes" id="UP000264062">
    <property type="component" value="Unassembled WGS sequence"/>
</dbReference>
<dbReference type="EMBL" id="DMZY01000258">
    <property type="protein sequence ID" value="HAV93221.1"/>
    <property type="molecule type" value="Genomic_DNA"/>
</dbReference>
<keyword evidence="1" id="KW-1133">Transmembrane helix</keyword>
<dbReference type="InterPro" id="IPR051043">
    <property type="entry name" value="Sulfatase_Mod_Factor_Kinase"/>
</dbReference>
<dbReference type="SUPFAM" id="SSF56436">
    <property type="entry name" value="C-type lectin-like"/>
    <property type="match status" value="1"/>
</dbReference>
<evidence type="ECO:0000313" key="4">
    <source>
        <dbReference type="Proteomes" id="UP000264062"/>
    </source>
</evidence>
<comment type="caution">
    <text evidence="3">The sequence shown here is derived from an EMBL/GenBank/DDBJ whole genome shotgun (WGS) entry which is preliminary data.</text>
</comment>
<feature type="domain" description="Sulfatase-modifying factor enzyme-like" evidence="2">
    <location>
        <begin position="218"/>
        <end position="443"/>
    </location>
</feature>
<feature type="transmembrane region" description="Helical" evidence="1">
    <location>
        <begin position="38"/>
        <end position="62"/>
    </location>
</feature>
<proteinExistence type="predicted"/>
<dbReference type="GO" id="GO:0120147">
    <property type="term" value="F:formylglycine-generating oxidase activity"/>
    <property type="evidence" value="ECO:0007669"/>
    <property type="project" value="TreeGrafter"/>
</dbReference>
<sequence>MDKNIFNKTIKDWQEKGYDILRLEQLYYKALLNNKKRVNIVAIAVIVIAILLFVVLVPKIFFSDKTVAVAKKDVSEKIEEFVLRIKCSYTDNTPVSNTPFFIYQGSEQIESKKTDGKGDGDVNLPAGKYTLKILDAKREIVLSADKEVEIVIEKYVSQPAKKETVKVVVKEPVKTEPVKQEEKKTVNYNEPKSSPFTFIRVNDKGYYEYKNEKDGSVLIYIPAGEFTMGSESGESDEKPVHKVYLDGYYIMKYEVTNKQYKKFCDETGRSYPSDPGYSGMSSYFTNYPDYPVVEVSWNDAKAYSKWAGLRLPIEAEWEKAARGTDSRTYPWGNGDPGTNRCNYDPGNYTEDGYKYTSPIGSYENGRSPYGCYDMAGNVWEWCSDWYGNNYYRDSEYRNPKGPSSGDYRVIHGGSWDNGAYGIRSALRGYGTPSIMYNPGGFRCSASE</sequence>